<evidence type="ECO:0000256" key="4">
    <source>
        <dbReference type="PROSITE-ProRule" id="PRU01161"/>
    </source>
</evidence>
<keyword evidence="3 4" id="KW-0443">Lipid metabolism</keyword>
<feature type="short sequence motif" description="DGA/G" evidence="4">
    <location>
        <begin position="233"/>
        <end position="235"/>
    </location>
</feature>
<dbReference type="InterPro" id="IPR016035">
    <property type="entry name" value="Acyl_Trfase/lysoPLipase"/>
</dbReference>
<keyword evidence="2 4" id="KW-0442">Lipid degradation</keyword>
<dbReference type="PANTHER" id="PTHR14226">
    <property type="entry name" value="NEUROPATHY TARGET ESTERASE/SWISS CHEESE D.MELANOGASTER"/>
    <property type="match status" value="1"/>
</dbReference>
<sequence length="359" mass="40204">MRTFMKIFLLSCLLIYIIGISSTEAKHLEERPKIGLVLGGGGAKGAATVGALKYIEKSGIPIDYIAGTSIGSIIGGLYACGYRSEELDSMFRSQEWMNLLTDRNMEICEKPIVKRNGVTYLFGFPIARKGSKLIDKSVGMIRGDKIFALLDSMITTKLTITNKQNFQYGDSIHQQDSISFDSLPFPFRCVATDYINRQKVILKNGNLARSMRASMAIPGAFKAIDINGIELLDGGLVDNLPVDVVLDMGADIVIAIDLTVKKHEDSKAWKRERKAKKYENAEKFMGQLLHWITQRPDLSQYQENLRHINVYINLDLKGFSAASFSDKKVIKMIEKGEEAGKKAMKDLLKINKKIQKQHK</sequence>
<protein>
    <recommendedName>
        <fullName evidence="5">PNPLA domain-containing protein</fullName>
    </recommendedName>
</protein>
<dbReference type="SUPFAM" id="SSF52151">
    <property type="entry name" value="FabD/lysophospholipase-like"/>
    <property type="match status" value="1"/>
</dbReference>
<accession>A0A8S5R6A2</accession>
<dbReference type="InterPro" id="IPR050301">
    <property type="entry name" value="NTE"/>
</dbReference>
<dbReference type="PANTHER" id="PTHR14226:SF76">
    <property type="entry name" value="NTE FAMILY PROTEIN RSSA"/>
    <property type="match status" value="1"/>
</dbReference>
<dbReference type="GO" id="GO:0016042">
    <property type="term" value="P:lipid catabolic process"/>
    <property type="evidence" value="ECO:0007669"/>
    <property type="project" value="UniProtKB-UniRule"/>
</dbReference>
<feature type="active site" description="Proton acceptor" evidence="4">
    <location>
        <position position="233"/>
    </location>
</feature>
<feature type="domain" description="PNPLA" evidence="5">
    <location>
        <begin position="36"/>
        <end position="246"/>
    </location>
</feature>
<dbReference type="PROSITE" id="PS51635">
    <property type="entry name" value="PNPLA"/>
    <property type="match status" value="1"/>
</dbReference>
<keyword evidence="1 4" id="KW-0378">Hydrolase</keyword>
<dbReference type="EMBL" id="BK015822">
    <property type="protein sequence ID" value="DAE26659.1"/>
    <property type="molecule type" value="Genomic_DNA"/>
</dbReference>
<organism evidence="6">
    <name type="scientific">Myoviridae sp. ctBoB21</name>
    <dbReference type="NCBI Taxonomy" id="2827287"/>
    <lineage>
        <taxon>Viruses</taxon>
        <taxon>Duplodnaviria</taxon>
        <taxon>Heunggongvirae</taxon>
        <taxon>Uroviricota</taxon>
        <taxon>Caudoviricetes</taxon>
    </lineage>
</organism>
<proteinExistence type="predicted"/>
<feature type="short sequence motif" description="GXGXXG" evidence="4">
    <location>
        <begin position="40"/>
        <end position="45"/>
    </location>
</feature>
<dbReference type="Pfam" id="PF01734">
    <property type="entry name" value="Patatin"/>
    <property type="match status" value="1"/>
</dbReference>
<evidence type="ECO:0000313" key="6">
    <source>
        <dbReference type="EMBL" id="DAE26659.1"/>
    </source>
</evidence>
<feature type="short sequence motif" description="GXSXG" evidence="4">
    <location>
        <begin position="67"/>
        <end position="71"/>
    </location>
</feature>
<evidence type="ECO:0000256" key="1">
    <source>
        <dbReference type="ARBA" id="ARBA00022801"/>
    </source>
</evidence>
<dbReference type="Gene3D" id="3.40.1090.10">
    <property type="entry name" value="Cytosolic phospholipase A2 catalytic domain"/>
    <property type="match status" value="1"/>
</dbReference>
<feature type="active site" description="Nucleophile" evidence="4">
    <location>
        <position position="69"/>
    </location>
</feature>
<reference evidence="6" key="1">
    <citation type="journal article" date="2021" name="Proc. Natl. Acad. Sci. U.S.A.">
        <title>A Catalog of Tens of Thousands of Viruses from Human Metagenomes Reveals Hidden Associations with Chronic Diseases.</title>
        <authorList>
            <person name="Tisza M.J."/>
            <person name="Buck C.B."/>
        </authorList>
    </citation>
    <scope>NUCLEOTIDE SEQUENCE</scope>
    <source>
        <strain evidence="6">CtBoB21</strain>
    </source>
</reference>
<evidence type="ECO:0000256" key="3">
    <source>
        <dbReference type="ARBA" id="ARBA00023098"/>
    </source>
</evidence>
<name>A0A8S5R6A2_9CAUD</name>
<evidence type="ECO:0000256" key="2">
    <source>
        <dbReference type="ARBA" id="ARBA00022963"/>
    </source>
</evidence>
<dbReference type="InterPro" id="IPR002641">
    <property type="entry name" value="PNPLA_dom"/>
</dbReference>
<dbReference type="GO" id="GO:0016787">
    <property type="term" value="F:hydrolase activity"/>
    <property type="evidence" value="ECO:0007669"/>
    <property type="project" value="UniProtKB-UniRule"/>
</dbReference>
<evidence type="ECO:0000259" key="5">
    <source>
        <dbReference type="PROSITE" id="PS51635"/>
    </source>
</evidence>